<dbReference type="SMART" id="SM00345">
    <property type="entry name" value="HTH_GNTR"/>
    <property type="match status" value="1"/>
</dbReference>
<evidence type="ECO:0000259" key="4">
    <source>
        <dbReference type="PROSITE" id="PS50949"/>
    </source>
</evidence>
<dbReference type="PANTHER" id="PTHR44846:SF1">
    <property type="entry name" value="MANNOSYL-D-GLYCERATE TRANSPORT_METABOLISM SYSTEM REPRESSOR MNGR-RELATED"/>
    <property type="match status" value="1"/>
</dbReference>
<dbReference type="PRINTS" id="PR00035">
    <property type="entry name" value="HTHGNTR"/>
</dbReference>
<dbReference type="Pfam" id="PF07702">
    <property type="entry name" value="UTRA"/>
    <property type="match status" value="1"/>
</dbReference>
<evidence type="ECO:0000256" key="1">
    <source>
        <dbReference type="ARBA" id="ARBA00023015"/>
    </source>
</evidence>
<dbReference type="SUPFAM" id="SSF64288">
    <property type="entry name" value="Chorismate lyase-like"/>
    <property type="match status" value="1"/>
</dbReference>
<dbReference type="InterPro" id="IPR028978">
    <property type="entry name" value="Chorismate_lyase_/UTRA_dom_sf"/>
</dbReference>
<keyword evidence="6" id="KW-1185">Reference proteome</keyword>
<dbReference type="InterPro" id="IPR036390">
    <property type="entry name" value="WH_DNA-bd_sf"/>
</dbReference>
<dbReference type="EMBL" id="JACRSP010000003">
    <property type="protein sequence ID" value="MBC8536730.1"/>
    <property type="molecule type" value="Genomic_DNA"/>
</dbReference>
<evidence type="ECO:0000256" key="2">
    <source>
        <dbReference type="ARBA" id="ARBA00023125"/>
    </source>
</evidence>
<dbReference type="PROSITE" id="PS50949">
    <property type="entry name" value="HTH_GNTR"/>
    <property type="match status" value="1"/>
</dbReference>
<protein>
    <submittedName>
        <fullName evidence="5">GntR family transcriptional regulator</fullName>
    </submittedName>
</protein>
<dbReference type="GO" id="GO:0003677">
    <property type="term" value="F:DNA binding"/>
    <property type="evidence" value="ECO:0007669"/>
    <property type="project" value="UniProtKB-KW"/>
</dbReference>
<reference evidence="5" key="1">
    <citation type="submission" date="2020-08" db="EMBL/GenBank/DDBJ databases">
        <title>Genome public.</title>
        <authorList>
            <person name="Liu C."/>
            <person name="Sun Q."/>
        </authorList>
    </citation>
    <scope>NUCLEOTIDE SEQUENCE</scope>
    <source>
        <strain evidence="5">BX7</strain>
    </source>
</reference>
<keyword evidence="2" id="KW-0238">DNA-binding</keyword>
<evidence type="ECO:0000313" key="6">
    <source>
        <dbReference type="Proteomes" id="UP000620366"/>
    </source>
</evidence>
<dbReference type="GO" id="GO:0045892">
    <property type="term" value="P:negative regulation of DNA-templated transcription"/>
    <property type="evidence" value="ECO:0007669"/>
    <property type="project" value="TreeGrafter"/>
</dbReference>
<dbReference type="Pfam" id="PF00392">
    <property type="entry name" value="GntR"/>
    <property type="match status" value="1"/>
</dbReference>
<comment type="caution">
    <text evidence="5">The sequence shown here is derived from an EMBL/GenBank/DDBJ whole genome shotgun (WGS) entry which is preliminary data.</text>
</comment>
<organism evidence="5 6">
    <name type="scientific">Feifania hominis</name>
    <dbReference type="NCBI Taxonomy" id="2763660"/>
    <lineage>
        <taxon>Bacteria</taxon>
        <taxon>Bacillati</taxon>
        <taxon>Bacillota</taxon>
        <taxon>Clostridia</taxon>
        <taxon>Eubacteriales</taxon>
        <taxon>Feifaniaceae</taxon>
        <taxon>Feifania</taxon>
    </lineage>
</organism>
<gene>
    <name evidence="5" type="ORF">H8695_08535</name>
</gene>
<dbReference type="CDD" id="cd07377">
    <property type="entry name" value="WHTH_GntR"/>
    <property type="match status" value="1"/>
</dbReference>
<dbReference type="SUPFAM" id="SSF46785">
    <property type="entry name" value="Winged helix' DNA-binding domain"/>
    <property type="match status" value="1"/>
</dbReference>
<dbReference type="AlphaFoldDB" id="A0A926DGP5"/>
<dbReference type="PANTHER" id="PTHR44846">
    <property type="entry name" value="MANNOSYL-D-GLYCERATE TRANSPORT/METABOLISM SYSTEM REPRESSOR MNGR-RELATED"/>
    <property type="match status" value="1"/>
</dbReference>
<name>A0A926DGP5_9FIRM</name>
<dbReference type="GO" id="GO:0003700">
    <property type="term" value="F:DNA-binding transcription factor activity"/>
    <property type="evidence" value="ECO:0007669"/>
    <property type="project" value="InterPro"/>
</dbReference>
<dbReference type="Gene3D" id="3.40.1410.10">
    <property type="entry name" value="Chorismate lyase-like"/>
    <property type="match status" value="1"/>
</dbReference>
<evidence type="ECO:0000313" key="5">
    <source>
        <dbReference type="EMBL" id="MBC8536730.1"/>
    </source>
</evidence>
<dbReference type="InterPro" id="IPR036388">
    <property type="entry name" value="WH-like_DNA-bd_sf"/>
</dbReference>
<dbReference type="InterPro" id="IPR050679">
    <property type="entry name" value="Bact_HTH_transcr_reg"/>
</dbReference>
<dbReference type="InterPro" id="IPR011663">
    <property type="entry name" value="UTRA"/>
</dbReference>
<dbReference type="SMART" id="SM00866">
    <property type="entry name" value="UTRA"/>
    <property type="match status" value="1"/>
</dbReference>
<accession>A0A926DGP5</accession>
<keyword evidence="1" id="KW-0805">Transcription regulation</keyword>
<dbReference type="InterPro" id="IPR000524">
    <property type="entry name" value="Tscrpt_reg_HTH_GntR"/>
</dbReference>
<dbReference type="RefSeq" id="WP_249300572.1">
    <property type="nucleotide sequence ID" value="NZ_JACRSP010000003.1"/>
</dbReference>
<dbReference type="Gene3D" id="1.10.10.10">
    <property type="entry name" value="Winged helix-like DNA-binding domain superfamily/Winged helix DNA-binding domain"/>
    <property type="match status" value="1"/>
</dbReference>
<feature type="domain" description="HTH gntR-type" evidence="4">
    <location>
        <begin position="16"/>
        <end position="84"/>
    </location>
</feature>
<evidence type="ECO:0000256" key="3">
    <source>
        <dbReference type="ARBA" id="ARBA00023163"/>
    </source>
</evidence>
<sequence>MEAMNMQRIAPENQLVPKYYIVKMAILNQINSHELSPGDLIPSEKELMDRFSASRITVRKAMDLLAAEGFIYKIQGKGTFVADQSSLPKQENATRTGAVSCSESIRRQNMTPRRELLRKEVIPCPDDAAPGLALAPGAPVLRFERLYYADEMPAIFAQSLISLAALPGFEKYDLIGYSMMDIIREDYHLEASKAQAYLKAIVCDAAMAEALHVKSGFPLLEYAGVTQGSRDGDVQPIEHFRLCYRTDVIHLLPEIF</sequence>
<dbReference type="Proteomes" id="UP000620366">
    <property type="component" value="Unassembled WGS sequence"/>
</dbReference>
<proteinExistence type="predicted"/>
<keyword evidence="3" id="KW-0804">Transcription</keyword>